<protein>
    <submittedName>
        <fullName evidence="2">Uncharacterized protein</fullName>
    </submittedName>
</protein>
<reference evidence="3" key="1">
    <citation type="submission" date="2018-04" db="EMBL/GenBank/DDBJ databases">
        <authorList>
            <person name="Go L.Y."/>
            <person name="Mitchell J.A."/>
        </authorList>
    </citation>
    <scope>NUCLEOTIDE SEQUENCE [LARGE SCALE GENOMIC DNA]</scope>
</reference>
<feature type="region of interest" description="Disordered" evidence="1">
    <location>
        <begin position="1"/>
        <end position="31"/>
    </location>
</feature>
<evidence type="ECO:0000313" key="3">
    <source>
        <dbReference type="Proteomes" id="UP000250856"/>
    </source>
</evidence>
<evidence type="ECO:0000256" key="1">
    <source>
        <dbReference type="SAM" id="MobiDB-lite"/>
    </source>
</evidence>
<name>A0A2Z4QDB1_9CAUD</name>
<dbReference type="GeneID" id="64470639"/>
<organism evidence="2 3">
    <name type="scientific">Streptomyces phage Yosif</name>
    <dbReference type="NCBI Taxonomy" id="2201421"/>
    <lineage>
        <taxon>Viruses</taxon>
        <taxon>Duplodnaviria</taxon>
        <taxon>Heunggongvirae</taxon>
        <taxon>Uroviricota</taxon>
        <taxon>Caudoviricetes</taxon>
        <taxon>Arquatrovirinae</taxon>
        <taxon>Yosifvirus</taxon>
        <taxon>Yosifvirus yosif</taxon>
    </lineage>
</organism>
<dbReference type="Proteomes" id="UP000250856">
    <property type="component" value="Segment"/>
</dbReference>
<proteinExistence type="predicted"/>
<gene>
    <name evidence="2" type="primary">1</name>
    <name evidence="2" type="ORF">SEA_YOSIF_1</name>
</gene>
<keyword evidence="3" id="KW-1185">Reference proteome</keyword>
<dbReference type="KEGG" id="vg:64470639"/>
<dbReference type="RefSeq" id="YP_010054643.1">
    <property type="nucleotide sequence ID" value="NC_054656.1"/>
</dbReference>
<accession>A0A2Z4QDB1</accession>
<evidence type="ECO:0000313" key="2">
    <source>
        <dbReference type="EMBL" id="AWY07565.1"/>
    </source>
</evidence>
<sequence length="68" mass="7015">MAERSEQEIGAEFGAMMLGGTVSEGTPDEGTPLGRLLTFAAEHGEDAVTPSHVMAAQLGLDLAVASER</sequence>
<dbReference type="EMBL" id="MH248947">
    <property type="protein sequence ID" value="AWY07565.1"/>
    <property type="molecule type" value="Genomic_DNA"/>
</dbReference>